<dbReference type="EMBL" id="JAMKFB020000025">
    <property type="protein sequence ID" value="KAL0154689.1"/>
    <property type="molecule type" value="Genomic_DNA"/>
</dbReference>
<organism evidence="1 2">
    <name type="scientific">Cirrhinus mrigala</name>
    <name type="common">Mrigala</name>
    <dbReference type="NCBI Taxonomy" id="683832"/>
    <lineage>
        <taxon>Eukaryota</taxon>
        <taxon>Metazoa</taxon>
        <taxon>Chordata</taxon>
        <taxon>Craniata</taxon>
        <taxon>Vertebrata</taxon>
        <taxon>Euteleostomi</taxon>
        <taxon>Actinopterygii</taxon>
        <taxon>Neopterygii</taxon>
        <taxon>Teleostei</taxon>
        <taxon>Ostariophysi</taxon>
        <taxon>Cypriniformes</taxon>
        <taxon>Cyprinidae</taxon>
        <taxon>Labeoninae</taxon>
        <taxon>Labeonini</taxon>
        <taxon>Cirrhinus</taxon>
    </lineage>
</organism>
<dbReference type="AlphaFoldDB" id="A0ABD0MZU9"/>
<accession>A0ABD0MZU9</accession>
<protein>
    <submittedName>
        <fullName evidence="1">Uncharacterized protein</fullName>
    </submittedName>
</protein>
<feature type="non-terminal residue" evidence="1">
    <location>
        <position position="50"/>
    </location>
</feature>
<comment type="caution">
    <text evidence="1">The sequence shown here is derived from an EMBL/GenBank/DDBJ whole genome shotgun (WGS) entry which is preliminary data.</text>
</comment>
<gene>
    <name evidence="1" type="ORF">M9458_048952</name>
</gene>
<keyword evidence="2" id="KW-1185">Reference proteome</keyword>
<feature type="non-terminal residue" evidence="1">
    <location>
        <position position="1"/>
    </location>
</feature>
<evidence type="ECO:0000313" key="1">
    <source>
        <dbReference type="EMBL" id="KAL0154689.1"/>
    </source>
</evidence>
<evidence type="ECO:0000313" key="2">
    <source>
        <dbReference type="Proteomes" id="UP001529510"/>
    </source>
</evidence>
<dbReference type="Proteomes" id="UP001529510">
    <property type="component" value="Unassembled WGS sequence"/>
</dbReference>
<proteinExistence type="predicted"/>
<name>A0ABD0MZU9_CIRMR</name>
<sequence length="50" mass="5816">DFRDALLKASCQAGKPVIDERVLKQILCYLPQLYELNCDLLRELDERVAH</sequence>
<reference evidence="1 2" key="1">
    <citation type="submission" date="2024-05" db="EMBL/GenBank/DDBJ databases">
        <title>Genome sequencing and assembly of Indian major carp, Cirrhinus mrigala (Hamilton, 1822).</title>
        <authorList>
            <person name="Mohindra V."/>
            <person name="Chowdhury L.M."/>
            <person name="Lal K."/>
            <person name="Jena J.K."/>
        </authorList>
    </citation>
    <scope>NUCLEOTIDE SEQUENCE [LARGE SCALE GENOMIC DNA]</scope>
    <source>
        <strain evidence="1">CM1030</strain>
        <tissue evidence="1">Blood</tissue>
    </source>
</reference>